<dbReference type="AlphaFoldDB" id="A0A0L9UJ90"/>
<gene>
    <name evidence="2" type="ORF">LR48_Vigan05g037000</name>
</gene>
<sequence>MNPSSRVSSKEASPSAHIHTDDHCKDMTDTHTDNTMENARLRRPCTQVG</sequence>
<dbReference type="Proteomes" id="UP000053144">
    <property type="component" value="Chromosome 5"/>
</dbReference>
<protein>
    <submittedName>
        <fullName evidence="2">Uncharacterized protein</fullName>
    </submittedName>
</protein>
<feature type="compositionally biased region" description="Polar residues" evidence="1">
    <location>
        <begin position="1"/>
        <end position="12"/>
    </location>
</feature>
<evidence type="ECO:0000313" key="3">
    <source>
        <dbReference type="Proteomes" id="UP000053144"/>
    </source>
</evidence>
<feature type="region of interest" description="Disordered" evidence="1">
    <location>
        <begin position="1"/>
        <end position="49"/>
    </location>
</feature>
<organism evidence="2 3">
    <name type="scientific">Phaseolus angularis</name>
    <name type="common">Azuki bean</name>
    <name type="synonym">Vigna angularis</name>
    <dbReference type="NCBI Taxonomy" id="3914"/>
    <lineage>
        <taxon>Eukaryota</taxon>
        <taxon>Viridiplantae</taxon>
        <taxon>Streptophyta</taxon>
        <taxon>Embryophyta</taxon>
        <taxon>Tracheophyta</taxon>
        <taxon>Spermatophyta</taxon>
        <taxon>Magnoliopsida</taxon>
        <taxon>eudicotyledons</taxon>
        <taxon>Gunneridae</taxon>
        <taxon>Pentapetalae</taxon>
        <taxon>rosids</taxon>
        <taxon>fabids</taxon>
        <taxon>Fabales</taxon>
        <taxon>Fabaceae</taxon>
        <taxon>Papilionoideae</taxon>
        <taxon>50 kb inversion clade</taxon>
        <taxon>NPAAA clade</taxon>
        <taxon>indigoferoid/millettioid clade</taxon>
        <taxon>Phaseoleae</taxon>
        <taxon>Vigna</taxon>
    </lineage>
</organism>
<name>A0A0L9UJ90_PHAAN</name>
<accession>A0A0L9UJ90</accession>
<evidence type="ECO:0000313" key="2">
    <source>
        <dbReference type="EMBL" id="KOM42766.1"/>
    </source>
</evidence>
<dbReference type="EMBL" id="CM003375">
    <property type="protein sequence ID" value="KOM42766.1"/>
    <property type="molecule type" value="Genomic_DNA"/>
</dbReference>
<reference evidence="3" key="1">
    <citation type="journal article" date="2015" name="Proc. Natl. Acad. Sci. U.S.A.">
        <title>Genome sequencing of adzuki bean (Vigna angularis) provides insight into high starch and low fat accumulation and domestication.</title>
        <authorList>
            <person name="Yang K."/>
            <person name="Tian Z."/>
            <person name="Chen C."/>
            <person name="Luo L."/>
            <person name="Zhao B."/>
            <person name="Wang Z."/>
            <person name="Yu L."/>
            <person name="Li Y."/>
            <person name="Sun Y."/>
            <person name="Li W."/>
            <person name="Chen Y."/>
            <person name="Li Y."/>
            <person name="Zhang Y."/>
            <person name="Ai D."/>
            <person name="Zhao J."/>
            <person name="Shang C."/>
            <person name="Ma Y."/>
            <person name="Wu B."/>
            <person name="Wang M."/>
            <person name="Gao L."/>
            <person name="Sun D."/>
            <person name="Zhang P."/>
            <person name="Guo F."/>
            <person name="Wang W."/>
            <person name="Li Y."/>
            <person name="Wang J."/>
            <person name="Varshney R.K."/>
            <person name="Wang J."/>
            <person name="Ling H.Q."/>
            <person name="Wan P."/>
        </authorList>
    </citation>
    <scope>NUCLEOTIDE SEQUENCE</scope>
    <source>
        <strain evidence="3">cv. Jingnong 6</strain>
    </source>
</reference>
<evidence type="ECO:0000256" key="1">
    <source>
        <dbReference type="SAM" id="MobiDB-lite"/>
    </source>
</evidence>
<proteinExistence type="predicted"/>
<dbReference type="Gramene" id="KOM42766">
    <property type="protein sequence ID" value="KOM42766"/>
    <property type="gene ID" value="LR48_Vigan05g037000"/>
</dbReference>
<feature type="compositionally biased region" description="Basic and acidic residues" evidence="1">
    <location>
        <begin position="18"/>
        <end position="34"/>
    </location>
</feature>